<dbReference type="Gene3D" id="3.40.50.2300">
    <property type="match status" value="1"/>
</dbReference>
<name>A0ABY5H690_9PSED</name>
<gene>
    <name evidence="7" type="ORF">KDW96_19385</name>
</gene>
<keyword evidence="5" id="KW-0804">Transcription</keyword>
<dbReference type="PANTHER" id="PTHR32071">
    <property type="entry name" value="TRANSCRIPTIONAL REGULATORY PROTEIN"/>
    <property type="match status" value="1"/>
</dbReference>
<dbReference type="SUPFAM" id="SSF52172">
    <property type="entry name" value="CheY-like"/>
    <property type="match status" value="1"/>
</dbReference>
<dbReference type="InterPro" id="IPR025943">
    <property type="entry name" value="Sigma_54_int_dom_ATP-bd_2"/>
</dbReference>
<evidence type="ECO:0000256" key="2">
    <source>
        <dbReference type="ARBA" id="ARBA00022840"/>
    </source>
</evidence>
<dbReference type="EMBL" id="CP073346">
    <property type="protein sequence ID" value="UTW07301.1"/>
    <property type="molecule type" value="Genomic_DNA"/>
</dbReference>
<dbReference type="SUPFAM" id="SSF46689">
    <property type="entry name" value="Homeodomain-like"/>
    <property type="match status" value="1"/>
</dbReference>
<dbReference type="PROSITE" id="PS00675">
    <property type="entry name" value="SIGMA54_INTERACT_1"/>
    <property type="match status" value="1"/>
</dbReference>
<evidence type="ECO:0000313" key="7">
    <source>
        <dbReference type="EMBL" id="UTW07301.1"/>
    </source>
</evidence>
<keyword evidence="2" id="KW-0067">ATP-binding</keyword>
<dbReference type="CDD" id="cd00009">
    <property type="entry name" value="AAA"/>
    <property type="match status" value="1"/>
</dbReference>
<evidence type="ECO:0000256" key="5">
    <source>
        <dbReference type="ARBA" id="ARBA00023163"/>
    </source>
</evidence>
<dbReference type="SUPFAM" id="SSF52540">
    <property type="entry name" value="P-loop containing nucleoside triphosphate hydrolases"/>
    <property type="match status" value="1"/>
</dbReference>
<dbReference type="InterPro" id="IPR025662">
    <property type="entry name" value="Sigma_54_int_dom_ATP-bd_1"/>
</dbReference>
<dbReference type="PROSITE" id="PS50045">
    <property type="entry name" value="SIGMA54_INTERACT_4"/>
    <property type="match status" value="1"/>
</dbReference>
<organism evidence="7 8">
    <name type="scientific">Pseudomonas benzenivorans</name>
    <dbReference type="NCBI Taxonomy" id="556533"/>
    <lineage>
        <taxon>Bacteria</taxon>
        <taxon>Pseudomonadati</taxon>
        <taxon>Pseudomonadota</taxon>
        <taxon>Gammaproteobacteria</taxon>
        <taxon>Pseudomonadales</taxon>
        <taxon>Pseudomonadaceae</taxon>
        <taxon>Pseudomonas</taxon>
    </lineage>
</organism>
<dbReference type="Pfam" id="PF00158">
    <property type="entry name" value="Sigma54_activat"/>
    <property type="match status" value="1"/>
</dbReference>
<dbReference type="InterPro" id="IPR027417">
    <property type="entry name" value="P-loop_NTPase"/>
</dbReference>
<accession>A0ABY5H690</accession>
<dbReference type="Pfam" id="PF25601">
    <property type="entry name" value="AAA_lid_14"/>
    <property type="match status" value="1"/>
</dbReference>
<dbReference type="RefSeq" id="WP_255837874.1">
    <property type="nucleotide sequence ID" value="NZ_CP073346.1"/>
</dbReference>
<dbReference type="PRINTS" id="PR01590">
    <property type="entry name" value="HTHFIS"/>
</dbReference>
<evidence type="ECO:0000256" key="4">
    <source>
        <dbReference type="ARBA" id="ARBA00023125"/>
    </source>
</evidence>
<dbReference type="Pfam" id="PF06490">
    <property type="entry name" value="FleQ"/>
    <property type="match status" value="1"/>
</dbReference>
<evidence type="ECO:0000313" key="8">
    <source>
        <dbReference type="Proteomes" id="UP001059672"/>
    </source>
</evidence>
<keyword evidence="4" id="KW-0238">DNA-binding</keyword>
<dbReference type="Proteomes" id="UP001059672">
    <property type="component" value="Chromosome"/>
</dbReference>
<dbReference type="PROSITE" id="PS00676">
    <property type="entry name" value="SIGMA54_INTERACT_2"/>
    <property type="match status" value="1"/>
</dbReference>
<sequence>MWRETKILLIDDNAERCRDLAVILAFLGEEHIACSSKDWRNAVSPLESSRGVLSVLIGDVQAKGGILDLLKDLAAWDEFLPVLLLDEQVSTEWPADLRRRVLATLEMPPSYNKLLDSLHRAQVYREMYDQARERGRQRETNLFRSLVGTSRTIQHVRQMMQQVADTEASVLILGESGTGKEVVARNLHYHSKRRDAPFVPVNCGAIPAELLESELFGHEKGAFTGAITSRAGRFELANGGTLFLDEIGDMPLPMQVKLLRVLQERTFERVGSNKTQSADVRIIAATHKNLETMIETGSFREDLYYRLNVFPIEMPPLRERIEDIPLLLNELISRMEHEKRGSIRFNSAAIMSLCRHDWAGNVRELANLVERMAIMHPYGVIGVGELPKKFRHVDDEDEQLAASLRDELEERAAIVSGLPGVDKPAMLPPEGLDLKDYLGNLEQGLIQQALDDAAGVVARAAERLRIRRTTLVEKMRKYGMNRRDEEGQLED</sequence>
<feature type="domain" description="Sigma-54 factor interaction" evidence="6">
    <location>
        <begin position="146"/>
        <end position="374"/>
    </location>
</feature>
<evidence type="ECO:0000256" key="1">
    <source>
        <dbReference type="ARBA" id="ARBA00022741"/>
    </source>
</evidence>
<keyword evidence="3" id="KW-0805">Transcription regulation</keyword>
<reference evidence="7" key="1">
    <citation type="submission" date="2021-04" db="EMBL/GenBank/DDBJ databases">
        <title>Oceanospirillales bacteria with DddD are important DMSP degraders in coastal seawater.</title>
        <authorList>
            <person name="Liu J."/>
        </authorList>
    </citation>
    <scope>NUCLEOTIDE SEQUENCE</scope>
    <source>
        <strain evidence="7">D13-4</strain>
    </source>
</reference>
<dbReference type="InterPro" id="IPR002197">
    <property type="entry name" value="HTH_Fis"/>
</dbReference>
<dbReference type="InterPro" id="IPR058031">
    <property type="entry name" value="AAA_lid_NorR"/>
</dbReference>
<proteinExistence type="predicted"/>
<dbReference type="Gene3D" id="1.10.8.60">
    <property type="match status" value="1"/>
</dbReference>
<keyword evidence="8" id="KW-1185">Reference proteome</keyword>
<protein>
    <submittedName>
        <fullName evidence="7">Sigma-54-dependent Fis family transcriptional regulator</fullName>
    </submittedName>
</protein>
<dbReference type="InterPro" id="IPR009057">
    <property type="entry name" value="Homeodomain-like_sf"/>
</dbReference>
<dbReference type="Gene3D" id="1.10.10.60">
    <property type="entry name" value="Homeodomain-like"/>
    <property type="match status" value="1"/>
</dbReference>
<keyword evidence="1" id="KW-0547">Nucleotide-binding</keyword>
<dbReference type="Pfam" id="PF02954">
    <property type="entry name" value="HTH_8"/>
    <property type="match status" value="1"/>
</dbReference>
<dbReference type="Gene3D" id="3.40.50.300">
    <property type="entry name" value="P-loop containing nucleotide triphosphate hydrolases"/>
    <property type="match status" value="1"/>
</dbReference>
<evidence type="ECO:0000256" key="3">
    <source>
        <dbReference type="ARBA" id="ARBA00023015"/>
    </source>
</evidence>
<dbReference type="InterPro" id="IPR003593">
    <property type="entry name" value="AAA+_ATPase"/>
</dbReference>
<dbReference type="SMART" id="SM00382">
    <property type="entry name" value="AAA"/>
    <property type="match status" value="1"/>
</dbReference>
<dbReference type="InterPro" id="IPR002078">
    <property type="entry name" value="Sigma_54_int"/>
</dbReference>
<evidence type="ECO:0000259" key="6">
    <source>
        <dbReference type="PROSITE" id="PS50045"/>
    </source>
</evidence>
<dbReference type="InterPro" id="IPR011006">
    <property type="entry name" value="CheY-like_superfamily"/>
</dbReference>
<dbReference type="PANTHER" id="PTHR32071:SF117">
    <property type="entry name" value="PTS-DEPENDENT DIHYDROXYACETONE KINASE OPERON REGULATORY PROTEIN-RELATED"/>
    <property type="match status" value="1"/>
</dbReference>
<dbReference type="InterPro" id="IPR010518">
    <property type="entry name" value="FleQ"/>
</dbReference>